<evidence type="ECO:0000256" key="5">
    <source>
        <dbReference type="ARBA" id="ARBA00022822"/>
    </source>
</evidence>
<keyword evidence="6 9" id="KW-0057">Aromatic amino acid biosynthesis</keyword>
<organism evidence="11">
    <name type="scientific">Desulfatirhabdium butyrativorans</name>
    <dbReference type="NCBI Taxonomy" id="340467"/>
    <lineage>
        <taxon>Bacteria</taxon>
        <taxon>Pseudomonadati</taxon>
        <taxon>Thermodesulfobacteriota</taxon>
        <taxon>Desulfobacteria</taxon>
        <taxon>Desulfobacterales</taxon>
        <taxon>Desulfatirhabdiaceae</taxon>
        <taxon>Desulfatirhabdium</taxon>
    </lineage>
</organism>
<evidence type="ECO:0000256" key="6">
    <source>
        <dbReference type="ARBA" id="ARBA00023141"/>
    </source>
</evidence>
<keyword evidence="7 9" id="KW-0456">Lyase</keyword>
<evidence type="ECO:0000256" key="2">
    <source>
        <dbReference type="ARBA" id="ARBA00004733"/>
    </source>
</evidence>
<comment type="similarity">
    <text evidence="9 10">Belongs to the TrpA family.</text>
</comment>
<name>A0A7C4RU61_9BACT</name>
<dbReference type="Gene3D" id="3.20.20.70">
    <property type="entry name" value="Aldolase class I"/>
    <property type="match status" value="1"/>
</dbReference>
<evidence type="ECO:0000313" key="11">
    <source>
        <dbReference type="EMBL" id="HGU34120.1"/>
    </source>
</evidence>
<comment type="function">
    <text evidence="1 9">The alpha subunit is responsible for the aldol cleavage of indoleglycerol phosphate to indole and glyceraldehyde 3-phosphate.</text>
</comment>
<sequence length="269" mass="29403">MNRIPLLFDQLREKHQKALIGFVTAGDPDMATSLSICLSMCRNGLDLLELGIAFSDPTADGPVIQRSSQRALQQGVTPAAVIDMVAHLRKEIDTPIVLFTYYNPILAYGIQRFYWDAVRAGADGVLIVDLPPEESKEMTDQWPVPSQLSLIRLIAPTTPDVRIRTIAAQADGFLYLVSKTGVTGSAGLDSDVVEANVRRIRSCTSLPICVGFGVNTPEDVHRLARHADGVVIGSAFERTIEEGVLRQEIGRLPEELAARTHAYKAATHM</sequence>
<dbReference type="NCBIfam" id="TIGR00262">
    <property type="entry name" value="trpA"/>
    <property type="match status" value="1"/>
</dbReference>
<proteinExistence type="inferred from homology"/>
<evidence type="ECO:0000256" key="7">
    <source>
        <dbReference type="ARBA" id="ARBA00023239"/>
    </source>
</evidence>
<dbReference type="SUPFAM" id="SSF51366">
    <property type="entry name" value="Ribulose-phoshate binding barrel"/>
    <property type="match status" value="1"/>
</dbReference>
<evidence type="ECO:0000256" key="4">
    <source>
        <dbReference type="ARBA" id="ARBA00022605"/>
    </source>
</evidence>
<evidence type="ECO:0000256" key="9">
    <source>
        <dbReference type="HAMAP-Rule" id="MF_00131"/>
    </source>
</evidence>
<comment type="subunit">
    <text evidence="3 9">Tetramer of two alpha and two beta chains.</text>
</comment>
<keyword evidence="4 9" id="KW-0028">Amino-acid biosynthesis</keyword>
<dbReference type="UniPathway" id="UPA00035">
    <property type="reaction ID" value="UER00044"/>
</dbReference>
<dbReference type="EC" id="4.2.1.20" evidence="9"/>
<dbReference type="InterPro" id="IPR013785">
    <property type="entry name" value="Aldolase_TIM"/>
</dbReference>
<evidence type="ECO:0000256" key="8">
    <source>
        <dbReference type="ARBA" id="ARBA00049047"/>
    </source>
</evidence>
<keyword evidence="5 9" id="KW-0822">Tryptophan biosynthesis</keyword>
<dbReference type="PANTHER" id="PTHR43406">
    <property type="entry name" value="TRYPTOPHAN SYNTHASE, ALPHA CHAIN"/>
    <property type="match status" value="1"/>
</dbReference>
<dbReference type="EMBL" id="DSUH01000343">
    <property type="protein sequence ID" value="HGU34120.1"/>
    <property type="molecule type" value="Genomic_DNA"/>
</dbReference>
<feature type="active site" description="Proton acceptor" evidence="9">
    <location>
        <position position="49"/>
    </location>
</feature>
<dbReference type="GO" id="GO:0005829">
    <property type="term" value="C:cytosol"/>
    <property type="evidence" value="ECO:0007669"/>
    <property type="project" value="TreeGrafter"/>
</dbReference>
<evidence type="ECO:0000256" key="3">
    <source>
        <dbReference type="ARBA" id="ARBA00011270"/>
    </source>
</evidence>
<dbReference type="FunFam" id="3.20.20.70:FF:000037">
    <property type="entry name" value="Tryptophan synthase alpha chain"/>
    <property type="match status" value="1"/>
</dbReference>
<evidence type="ECO:0000256" key="10">
    <source>
        <dbReference type="RuleBase" id="RU003662"/>
    </source>
</evidence>
<dbReference type="PANTHER" id="PTHR43406:SF1">
    <property type="entry name" value="TRYPTOPHAN SYNTHASE ALPHA CHAIN, CHLOROPLASTIC"/>
    <property type="match status" value="1"/>
</dbReference>
<dbReference type="Pfam" id="PF00290">
    <property type="entry name" value="Trp_syntA"/>
    <property type="match status" value="1"/>
</dbReference>
<dbReference type="InterPro" id="IPR011060">
    <property type="entry name" value="RibuloseP-bd_barrel"/>
</dbReference>
<evidence type="ECO:0000256" key="1">
    <source>
        <dbReference type="ARBA" id="ARBA00003365"/>
    </source>
</evidence>
<protein>
    <recommendedName>
        <fullName evidence="9">Tryptophan synthase alpha chain</fullName>
        <ecNumber evidence="9">4.2.1.20</ecNumber>
    </recommendedName>
</protein>
<dbReference type="CDD" id="cd04724">
    <property type="entry name" value="Tryptophan_synthase_alpha"/>
    <property type="match status" value="1"/>
</dbReference>
<dbReference type="InterPro" id="IPR002028">
    <property type="entry name" value="Trp_synthase_suA"/>
</dbReference>
<dbReference type="HAMAP" id="MF_00131">
    <property type="entry name" value="Trp_synth_alpha"/>
    <property type="match status" value="1"/>
</dbReference>
<accession>A0A7C4RU61</accession>
<gene>
    <name evidence="9" type="primary">trpA</name>
    <name evidence="11" type="ORF">ENS29_14935</name>
</gene>
<dbReference type="GO" id="GO:0004834">
    <property type="term" value="F:tryptophan synthase activity"/>
    <property type="evidence" value="ECO:0007669"/>
    <property type="project" value="UniProtKB-UniRule"/>
</dbReference>
<feature type="active site" description="Proton acceptor" evidence="9">
    <location>
        <position position="60"/>
    </location>
</feature>
<dbReference type="AlphaFoldDB" id="A0A7C4RU61"/>
<comment type="catalytic activity">
    <reaction evidence="8 9">
        <text>(1S,2R)-1-C-(indol-3-yl)glycerol 3-phosphate + L-serine = D-glyceraldehyde 3-phosphate + L-tryptophan + H2O</text>
        <dbReference type="Rhea" id="RHEA:10532"/>
        <dbReference type="ChEBI" id="CHEBI:15377"/>
        <dbReference type="ChEBI" id="CHEBI:33384"/>
        <dbReference type="ChEBI" id="CHEBI:57912"/>
        <dbReference type="ChEBI" id="CHEBI:58866"/>
        <dbReference type="ChEBI" id="CHEBI:59776"/>
        <dbReference type="EC" id="4.2.1.20"/>
    </reaction>
</comment>
<comment type="caution">
    <text evidence="11">The sequence shown here is derived from an EMBL/GenBank/DDBJ whole genome shotgun (WGS) entry which is preliminary data.</text>
</comment>
<reference evidence="11" key="1">
    <citation type="journal article" date="2020" name="mSystems">
        <title>Genome- and Community-Level Interaction Insights into Carbon Utilization and Element Cycling Functions of Hydrothermarchaeota in Hydrothermal Sediment.</title>
        <authorList>
            <person name="Zhou Z."/>
            <person name="Liu Y."/>
            <person name="Xu W."/>
            <person name="Pan J."/>
            <person name="Luo Z.H."/>
            <person name="Li M."/>
        </authorList>
    </citation>
    <scope>NUCLEOTIDE SEQUENCE [LARGE SCALE GENOMIC DNA]</scope>
    <source>
        <strain evidence="11">SpSt-477</strain>
    </source>
</reference>
<comment type="pathway">
    <text evidence="2 9">Amino-acid biosynthesis; L-tryptophan biosynthesis; L-tryptophan from chorismate: step 5/5.</text>
</comment>